<dbReference type="PANTHER" id="PTHR33383">
    <property type="entry name" value="MEMBRANE PROTEIN INSERTION EFFICIENCY FACTOR-RELATED"/>
    <property type="match status" value="1"/>
</dbReference>
<reference evidence="2 3" key="1">
    <citation type="submission" date="2018-05" db="EMBL/GenBank/DDBJ databases">
        <title>Genomic Encyclopedia of Archaeal and Bacterial Type Strains, Phase II (KMG-II): from individual species to whole genera.</title>
        <authorList>
            <person name="Goeker M."/>
        </authorList>
    </citation>
    <scope>NUCLEOTIDE SEQUENCE [LARGE SCALE GENOMIC DNA]</scope>
    <source>
        <strain evidence="2 3">DSM 22214</strain>
    </source>
</reference>
<evidence type="ECO:0000256" key="1">
    <source>
        <dbReference type="HAMAP-Rule" id="MF_00386"/>
    </source>
</evidence>
<protein>
    <recommendedName>
        <fullName evidence="1">Putative membrane protein insertion efficiency factor</fullName>
    </recommendedName>
</protein>
<proteinExistence type="inferred from homology"/>
<comment type="similarity">
    <text evidence="1">Belongs to the UPF0161 family.</text>
</comment>
<comment type="caution">
    <text evidence="2">The sequence shown here is derived from an EMBL/GenBank/DDBJ whole genome shotgun (WGS) entry which is preliminary data.</text>
</comment>
<dbReference type="SMART" id="SM01234">
    <property type="entry name" value="Haemolytic"/>
    <property type="match status" value="1"/>
</dbReference>
<dbReference type="EMBL" id="QGGO01000014">
    <property type="protein sequence ID" value="PWK25190.1"/>
    <property type="molecule type" value="Genomic_DNA"/>
</dbReference>
<dbReference type="PANTHER" id="PTHR33383:SF1">
    <property type="entry name" value="MEMBRANE PROTEIN INSERTION EFFICIENCY FACTOR-RELATED"/>
    <property type="match status" value="1"/>
</dbReference>
<dbReference type="RefSeq" id="WP_109743534.1">
    <property type="nucleotide sequence ID" value="NZ_QGGO01000014.1"/>
</dbReference>
<dbReference type="GO" id="GO:0005886">
    <property type="term" value="C:plasma membrane"/>
    <property type="evidence" value="ECO:0007669"/>
    <property type="project" value="UniProtKB-SubCell"/>
</dbReference>
<organism evidence="2 3">
    <name type="scientific">Arcicella aurantiaca</name>
    <dbReference type="NCBI Taxonomy" id="591202"/>
    <lineage>
        <taxon>Bacteria</taxon>
        <taxon>Pseudomonadati</taxon>
        <taxon>Bacteroidota</taxon>
        <taxon>Cytophagia</taxon>
        <taxon>Cytophagales</taxon>
        <taxon>Flectobacillaceae</taxon>
        <taxon>Arcicella</taxon>
    </lineage>
</organism>
<keyword evidence="1" id="KW-0472">Membrane</keyword>
<dbReference type="AlphaFoldDB" id="A0A316EQ67"/>
<dbReference type="OrthoDB" id="9801753at2"/>
<keyword evidence="3" id="KW-1185">Reference proteome</keyword>
<evidence type="ECO:0000313" key="2">
    <source>
        <dbReference type="EMBL" id="PWK25190.1"/>
    </source>
</evidence>
<dbReference type="Pfam" id="PF01809">
    <property type="entry name" value="YidD"/>
    <property type="match status" value="1"/>
</dbReference>
<comment type="subcellular location">
    <subcellularLocation>
        <location evidence="1">Cell membrane</location>
        <topology evidence="1">Peripheral membrane protein</topology>
        <orientation evidence="1">Cytoplasmic side</orientation>
    </subcellularLocation>
</comment>
<dbReference type="InterPro" id="IPR002696">
    <property type="entry name" value="Membr_insert_effic_factor_YidD"/>
</dbReference>
<accession>A0A316EQ67</accession>
<gene>
    <name evidence="2" type="ORF">LV89_02816</name>
</gene>
<evidence type="ECO:0000313" key="3">
    <source>
        <dbReference type="Proteomes" id="UP000245489"/>
    </source>
</evidence>
<name>A0A316EQ67_9BACT</name>
<dbReference type="NCBIfam" id="TIGR00278">
    <property type="entry name" value="membrane protein insertion efficiency factor YidD"/>
    <property type="match status" value="1"/>
</dbReference>
<dbReference type="HAMAP" id="MF_00386">
    <property type="entry name" value="UPF0161_YidD"/>
    <property type="match status" value="1"/>
</dbReference>
<dbReference type="Proteomes" id="UP000245489">
    <property type="component" value="Unassembled WGS sequence"/>
</dbReference>
<comment type="function">
    <text evidence="1">Could be involved in insertion of integral membrane proteins into the membrane.</text>
</comment>
<sequence length="71" mass="8281">MSKIFIAIFRIYQAIVSPYFPNACRYTPTCSQYMIEAIQVWGFWKGFQMGLKRMSTCHPWGGHGYDPVPKK</sequence>
<keyword evidence="1" id="KW-1003">Cell membrane</keyword>